<keyword evidence="3" id="KW-1185">Reference proteome</keyword>
<organism evidence="2 3">
    <name type="scientific">Cardiocondyla obscurior</name>
    <dbReference type="NCBI Taxonomy" id="286306"/>
    <lineage>
        <taxon>Eukaryota</taxon>
        <taxon>Metazoa</taxon>
        <taxon>Ecdysozoa</taxon>
        <taxon>Arthropoda</taxon>
        <taxon>Hexapoda</taxon>
        <taxon>Insecta</taxon>
        <taxon>Pterygota</taxon>
        <taxon>Neoptera</taxon>
        <taxon>Endopterygota</taxon>
        <taxon>Hymenoptera</taxon>
        <taxon>Apocrita</taxon>
        <taxon>Aculeata</taxon>
        <taxon>Formicoidea</taxon>
        <taxon>Formicidae</taxon>
        <taxon>Myrmicinae</taxon>
        <taxon>Cardiocondyla</taxon>
    </lineage>
</organism>
<accession>A0AAW2FTD1</accession>
<comment type="caution">
    <text evidence="2">The sequence shown here is derived from an EMBL/GenBank/DDBJ whole genome shotgun (WGS) entry which is preliminary data.</text>
</comment>
<evidence type="ECO:0000256" key="1">
    <source>
        <dbReference type="SAM" id="MobiDB-lite"/>
    </source>
</evidence>
<feature type="compositionally biased region" description="Basic and acidic residues" evidence="1">
    <location>
        <begin position="84"/>
        <end position="96"/>
    </location>
</feature>
<feature type="region of interest" description="Disordered" evidence="1">
    <location>
        <begin position="1"/>
        <end position="21"/>
    </location>
</feature>
<proteinExistence type="predicted"/>
<feature type="region of interest" description="Disordered" evidence="1">
    <location>
        <begin position="60"/>
        <end position="96"/>
    </location>
</feature>
<dbReference type="Proteomes" id="UP001430953">
    <property type="component" value="Unassembled WGS sequence"/>
</dbReference>
<sequence>MQIAEQLIAGERDRQSDLSPVKKSRCRAIYRKMNLYLTARRTRNRCKLCLSTPPTGMTIADGLSRKRAETGKQRRGARSSARSSKSEARELCRFDE</sequence>
<gene>
    <name evidence="2" type="ORF">PUN28_009272</name>
</gene>
<feature type="compositionally biased region" description="Basic and acidic residues" evidence="1">
    <location>
        <begin position="63"/>
        <end position="72"/>
    </location>
</feature>
<name>A0AAW2FTD1_9HYME</name>
<evidence type="ECO:0000313" key="2">
    <source>
        <dbReference type="EMBL" id="KAL0118490.1"/>
    </source>
</evidence>
<protein>
    <submittedName>
        <fullName evidence="2">Uncharacterized protein</fullName>
    </submittedName>
</protein>
<dbReference type="AlphaFoldDB" id="A0AAW2FTD1"/>
<reference evidence="2 3" key="1">
    <citation type="submission" date="2023-03" db="EMBL/GenBank/DDBJ databases">
        <title>High recombination rates correlate with genetic variation in Cardiocondyla obscurior ants.</title>
        <authorList>
            <person name="Errbii M."/>
        </authorList>
    </citation>
    <scope>NUCLEOTIDE SEQUENCE [LARGE SCALE GENOMIC DNA]</scope>
    <source>
        <strain evidence="2">Alpha-2009</strain>
        <tissue evidence="2">Whole body</tissue>
    </source>
</reference>
<evidence type="ECO:0000313" key="3">
    <source>
        <dbReference type="Proteomes" id="UP001430953"/>
    </source>
</evidence>
<dbReference type="EMBL" id="JADYXP020000008">
    <property type="protein sequence ID" value="KAL0118490.1"/>
    <property type="molecule type" value="Genomic_DNA"/>
</dbReference>